<keyword evidence="1" id="KW-0732">Signal</keyword>
<organism evidence="3 4">
    <name type="scientific">Treponema saccharophilum DSM 2985</name>
    <dbReference type="NCBI Taxonomy" id="907348"/>
    <lineage>
        <taxon>Bacteria</taxon>
        <taxon>Pseudomonadati</taxon>
        <taxon>Spirochaetota</taxon>
        <taxon>Spirochaetia</taxon>
        <taxon>Spirochaetales</taxon>
        <taxon>Treponemataceae</taxon>
        <taxon>Treponema</taxon>
    </lineage>
</organism>
<dbReference type="Pfam" id="PF01497">
    <property type="entry name" value="Peripla_BP_2"/>
    <property type="match status" value="1"/>
</dbReference>
<dbReference type="Gene3D" id="1.20.58.2180">
    <property type="match status" value="1"/>
</dbReference>
<dbReference type="OrthoDB" id="368509at2"/>
<dbReference type="PROSITE" id="PS50983">
    <property type="entry name" value="FE_B12_PBP"/>
    <property type="match status" value="1"/>
</dbReference>
<dbReference type="GO" id="GO:0071281">
    <property type="term" value="P:cellular response to iron ion"/>
    <property type="evidence" value="ECO:0007669"/>
    <property type="project" value="TreeGrafter"/>
</dbReference>
<accession>H7EL08</accession>
<dbReference type="InterPro" id="IPR002491">
    <property type="entry name" value="ABC_transptr_periplasmic_BD"/>
</dbReference>
<dbReference type="STRING" id="907348.TresaDRAFT_1022"/>
<dbReference type="eggNOG" id="COG0614">
    <property type="taxonomic scope" value="Bacteria"/>
</dbReference>
<dbReference type="SUPFAM" id="SSF53807">
    <property type="entry name" value="Helical backbone' metal receptor"/>
    <property type="match status" value="1"/>
</dbReference>
<dbReference type="InterPro" id="IPR050902">
    <property type="entry name" value="ABC_Transporter_SBP"/>
</dbReference>
<dbReference type="Gene3D" id="3.40.50.1980">
    <property type="entry name" value="Nitrogenase molybdenum iron protein domain"/>
    <property type="match status" value="2"/>
</dbReference>
<dbReference type="PANTHER" id="PTHR30535">
    <property type="entry name" value="VITAMIN B12-BINDING PROTEIN"/>
    <property type="match status" value="1"/>
</dbReference>
<evidence type="ECO:0000259" key="2">
    <source>
        <dbReference type="PROSITE" id="PS50983"/>
    </source>
</evidence>
<evidence type="ECO:0000313" key="3">
    <source>
        <dbReference type="EMBL" id="EIC01733.1"/>
    </source>
</evidence>
<proteinExistence type="predicted"/>
<dbReference type="PROSITE" id="PS51257">
    <property type="entry name" value="PROKAR_LIPOPROTEIN"/>
    <property type="match status" value="1"/>
</dbReference>
<dbReference type="Proteomes" id="UP000003571">
    <property type="component" value="Unassembled WGS sequence"/>
</dbReference>
<feature type="chain" id="PRO_5005350662" evidence="1">
    <location>
        <begin position="21"/>
        <end position="370"/>
    </location>
</feature>
<reference evidence="3 4" key="1">
    <citation type="submission" date="2011-09" db="EMBL/GenBank/DDBJ databases">
        <title>The draft genome of Treponema saccharophilum DSM 2985.</title>
        <authorList>
            <consortium name="US DOE Joint Genome Institute (JGI-PGF)"/>
            <person name="Lucas S."/>
            <person name="Copeland A."/>
            <person name="Lapidus A."/>
            <person name="Glavina del Rio T."/>
            <person name="Dalin E."/>
            <person name="Tice H."/>
            <person name="Bruce D."/>
            <person name="Goodwin L."/>
            <person name="Pitluck S."/>
            <person name="Peters L."/>
            <person name="Kyrpides N."/>
            <person name="Mavromatis K."/>
            <person name="Ivanova N."/>
            <person name="Markowitz V."/>
            <person name="Cheng J.-F."/>
            <person name="Hugenholtz P."/>
            <person name="Woyke T."/>
            <person name="Wu D."/>
            <person name="Gronow S."/>
            <person name="Wellnitz S."/>
            <person name="Brambilla E."/>
            <person name="Klenk H.-P."/>
            <person name="Eisen J.A."/>
        </authorList>
    </citation>
    <scope>NUCLEOTIDE SEQUENCE [LARGE SCALE GENOMIC DNA]</scope>
    <source>
        <strain evidence="3 4">DSM 2985</strain>
    </source>
</reference>
<name>H7EL08_9SPIR</name>
<evidence type="ECO:0000313" key="4">
    <source>
        <dbReference type="Proteomes" id="UP000003571"/>
    </source>
</evidence>
<gene>
    <name evidence="3" type="ORF">TresaDRAFT_1022</name>
</gene>
<sequence length="370" mass="41217">MKKSFHAFAALFAASAILFSSCTKKTAVQEPAGTRTIVDQVGNTVTLPKEVRRVVIASVWPLASAYCLMFGTEGLVGLDPAIISAAENSMLIKAAPEISKIESSFSKNGHLNAEELIKLKPDVVLYASGVMEDYDVATQAGIPAVGFALDAKNFNAVETIFTWIDLLAEVMGKECDTRAYKEYAEKIQNLVAERVSAVPEEKKPSAMIIHRYSDTTLQIPGTRTWGDYWITASGAKNAAAVNKGTPQVTVEEVYKWNPDRIYITNFSDAIPEDLYQNTFQNYDWSNVRAVKEKNVRKMPLGIYRWYVTNTDSPLTLLWLAKEHHPDLFGDIDIPTEIKEFYRNFYKIELTDSDIESMFTPNRAAAGGIKN</sequence>
<dbReference type="PATRIC" id="fig|907348.3.peg.1589"/>
<dbReference type="EMBL" id="AGRW01000047">
    <property type="protein sequence ID" value="EIC01733.1"/>
    <property type="molecule type" value="Genomic_DNA"/>
</dbReference>
<dbReference type="AlphaFoldDB" id="H7EL08"/>
<dbReference type="PANTHER" id="PTHR30535:SF34">
    <property type="entry name" value="MOLYBDATE-BINDING PROTEIN MOLA"/>
    <property type="match status" value="1"/>
</dbReference>
<comment type="caution">
    <text evidence="3">The sequence shown here is derived from an EMBL/GenBank/DDBJ whole genome shotgun (WGS) entry which is preliminary data.</text>
</comment>
<evidence type="ECO:0000256" key="1">
    <source>
        <dbReference type="SAM" id="SignalP"/>
    </source>
</evidence>
<feature type="signal peptide" evidence="1">
    <location>
        <begin position="1"/>
        <end position="20"/>
    </location>
</feature>
<protein>
    <submittedName>
        <fullName evidence="3">Periplasmic binding protein</fullName>
    </submittedName>
</protein>
<feature type="domain" description="Fe/B12 periplasmic-binding" evidence="2">
    <location>
        <begin position="53"/>
        <end position="327"/>
    </location>
</feature>
<keyword evidence="4" id="KW-1185">Reference proteome</keyword>
<dbReference type="RefSeq" id="WP_002704478.1">
    <property type="nucleotide sequence ID" value="NZ_AGRW01000047.1"/>
</dbReference>